<evidence type="ECO:0000313" key="6">
    <source>
        <dbReference type="EMBL" id="GAF24930.1"/>
    </source>
</evidence>
<organism evidence="6">
    <name type="scientific">Moorella thermoacetica Y72</name>
    <dbReference type="NCBI Taxonomy" id="1325331"/>
    <lineage>
        <taxon>Bacteria</taxon>
        <taxon>Bacillati</taxon>
        <taxon>Bacillota</taxon>
        <taxon>Clostridia</taxon>
        <taxon>Neomoorellales</taxon>
        <taxon>Neomoorellaceae</taxon>
        <taxon>Neomoorella</taxon>
    </lineage>
</organism>
<dbReference type="PANTHER" id="PTHR43524:SF1">
    <property type="entry name" value="RADICAL SAM SUPERFAMILY PROTEIN"/>
    <property type="match status" value="1"/>
</dbReference>
<dbReference type="CDD" id="cd21128">
    <property type="entry name" value="SPASM_rSAM"/>
    <property type="match status" value="1"/>
</dbReference>
<dbReference type="EMBL" id="DF238840">
    <property type="protein sequence ID" value="GAF24930.1"/>
    <property type="molecule type" value="Genomic_DNA"/>
</dbReference>
<dbReference type="InterPro" id="IPR058240">
    <property type="entry name" value="rSAM_sf"/>
</dbReference>
<evidence type="ECO:0000256" key="4">
    <source>
        <dbReference type="ARBA" id="ARBA00023014"/>
    </source>
</evidence>
<dbReference type="PANTHER" id="PTHR43524">
    <property type="entry name" value="RADICAL SAM SUPERFAMILY PROTEIN"/>
    <property type="match status" value="1"/>
</dbReference>
<dbReference type="GO" id="GO:0003824">
    <property type="term" value="F:catalytic activity"/>
    <property type="evidence" value="ECO:0007669"/>
    <property type="project" value="InterPro"/>
</dbReference>
<gene>
    <name evidence="6" type="ORF">MTY_0258</name>
</gene>
<dbReference type="GO" id="GO:0046872">
    <property type="term" value="F:metal ion binding"/>
    <property type="evidence" value="ECO:0007669"/>
    <property type="project" value="UniProtKB-KW"/>
</dbReference>
<keyword evidence="4" id="KW-0411">Iron-sulfur</keyword>
<dbReference type="Proteomes" id="UP000063718">
    <property type="component" value="Unassembled WGS sequence"/>
</dbReference>
<reference evidence="6" key="1">
    <citation type="journal article" date="2014" name="Gene">
        <title>Genome-guided analysis of transformation efficiency and carbon dioxide assimilation by Moorella thermoacetica Y72.</title>
        <authorList>
            <person name="Tsukahara K."/>
            <person name="Kita A."/>
            <person name="Nakashimada Y."/>
            <person name="Hoshino T."/>
            <person name="Murakami K."/>
        </authorList>
    </citation>
    <scope>NUCLEOTIDE SEQUENCE [LARGE SCALE GENOMIC DNA]</scope>
    <source>
        <strain evidence="6">Y72</strain>
    </source>
</reference>
<keyword evidence="2" id="KW-0479">Metal-binding</keyword>
<name>A0A0S6U7E6_NEOTH</name>
<evidence type="ECO:0000256" key="3">
    <source>
        <dbReference type="ARBA" id="ARBA00023004"/>
    </source>
</evidence>
<protein>
    <submittedName>
        <fullName evidence="6">Predicted Fe-S oxidoreductases</fullName>
    </submittedName>
</protein>
<evidence type="ECO:0000256" key="2">
    <source>
        <dbReference type="ARBA" id="ARBA00022723"/>
    </source>
</evidence>
<dbReference type="InterPro" id="IPR013785">
    <property type="entry name" value="Aldolase_TIM"/>
</dbReference>
<keyword evidence="3" id="KW-0408">Iron</keyword>
<dbReference type="SFLD" id="SFLDS00029">
    <property type="entry name" value="Radical_SAM"/>
    <property type="match status" value="1"/>
</dbReference>
<dbReference type="SFLD" id="SFLDG01067">
    <property type="entry name" value="SPASM/twitch_domain_containing"/>
    <property type="match status" value="1"/>
</dbReference>
<feature type="domain" description="Radical SAM core" evidence="5">
    <location>
        <begin position="119"/>
        <end position="327"/>
    </location>
</feature>
<keyword evidence="1" id="KW-0949">S-adenosyl-L-methionine</keyword>
<dbReference type="SFLD" id="SFLDG01386">
    <property type="entry name" value="main_SPASM_domain-containing"/>
    <property type="match status" value="1"/>
</dbReference>
<dbReference type="PROSITE" id="PS51918">
    <property type="entry name" value="RADICAL_SAM"/>
    <property type="match status" value="1"/>
</dbReference>
<evidence type="ECO:0000259" key="5">
    <source>
        <dbReference type="PROSITE" id="PS51918"/>
    </source>
</evidence>
<accession>A0A0S6U7E6</accession>
<dbReference type="Gene3D" id="3.20.20.70">
    <property type="entry name" value="Aldolase class I"/>
    <property type="match status" value="1"/>
</dbReference>
<dbReference type="Pfam" id="PF04055">
    <property type="entry name" value="Radical_SAM"/>
    <property type="match status" value="1"/>
</dbReference>
<dbReference type="InterPro" id="IPR007197">
    <property type="entry name" value="rSAM"/>
</dbReference>
<dbReference type="GO" id="GO:0051536">
    <property type="term" value="F:iron-sulfur cluster binding"/>
    <property type="evidence" value="ECO:0007669"/>
    <property type="project" value="UniProtKB-KW"/>
</dbReference>
<proteinExistence type="predicted"/>
<dbReference type="SUPFAM" id="SSF102114">
    <property type="entry name" value="Radical SAM enzymes"/>
    <property type="match status" value="1"/>
</dbReference>
<dbReference type="AlphaFoldDB" id="A0A0S6U7E6"/>
<dbReference type="CDD" id="cd01335">
    <property type="entry name" value="Radical_SAM"/>
    <property type="match status" value="1"/>
</dbReference>
<evidence type="ECO:0000256" key="1">
    <source>
        <dbReference type="ARBA" id="ARBA00022691"/>
    </source>
</evidence>
<sequence>MRFNKLKGKEVLTLNLAATYVGEKVLEQGVKLILNNPEKNIPRLITLAEKLARDPYHREMVANVKKVLENKEGNWYQFARRLLTTTHPNIRQRLAMDFFVNSTFIGVPRQKEWAAKLGVAVPWAILMDPTEKCNLHCRGCWAGDYQRARELDFATMDRVVTEGEKLGINFIVLSGGEPMMRREDIVRLAEKHPDQVFHLFTNGTLIDRAFVDDMVRLGNITVALSLEGFEEKTDARRGKGVFARVMQAMDLMREAGAVYGVSVTYSRNNTEELGSEEFVDMLVEKGVAFGWYFTYIPIGKDVDLEMMATPEQRAWMFDRIQYFRQTKPIFLVDFWNDGEASNGCIAGGRRYFHINAAGEVEPCAFVHYSTCNINHISLVEALQNPLFRAYQKRQPFNTNLRRPCPLIDNPEMLREMVAEAGARSTQLHADETAEEFAAKLAPYARDWGAIADRIWNEAGKAGKTAAGDRCCQAH</sequence>